<gene>
    <name evidence="1" type="ORF">NLI96_g4897</name>
</gene>
<proteinExistence type="predicted"/>
<dbReference type="Gene3D" id="2.170.15.10">
    <property type="entry name" value="Proaerolysin, chain A, domain 3"/>
    <property type="match status" value="1"/>
</dbReference>
<dbReference type="Gene3D" id="2.80.10.50">
    <property type="match status" value="1"/>
</dbReference>
<organism evidence="1 2">
    <name type="scientific">Meripilus lineatus</name>
    <dbReference type="NCBI Taxonomy" id="2056292"/>
    <lineage>
        <taxon>Eukaryota</taxon>
        <taxon>Fungi</taxon>
        <taxon>Dikarya</taxon>
        <taxon>Basidiomycota</taxon>
        <taxon>Agaricomycotina</taxon>
        <taxon>Agaricomycetes</taxon>
        <taxon>Polyporales</taxon>
        <taxon>Meripilaceae</taxon>
        <taxon>Meripilus</taxon>
    </lineage>
</organism>
<accession>A0AAD5YED6</accession>
<evidence type="ECO:0008006" key="3">
    <source>
        <dbReference type="Google" id="ProtNLM"/>
    </source>
</evidence>
<dbReference type="PANTHER" id="PTHR39244">
    <property type="entry name" value="NATTERIN-4"/>
    <property type="match status" value="1"/>
</dbReference>
<evidence type="ECO:0000313" key="2">
    <source>
        <dbReference type="Proteomes" id="UP001212997"/>
    </source>
</evidence>
<dbReference type="InterPro" id="IPR004991">
    <property type="entry name" value="Aerolysin-like"/>
</dbReference>
<dbReference type="SUPFAM" id="SSF56973">
    <property type="entry name" value="Aerolisin/ETX pore-forming domain"/>
    <property type="match status" value="1"/>
</dbReference>
<keyword evidence="2" id="KW-1185">Reference proteome</keyword>
<evidence type="ECO:0000313" key="1">
    <source>
        <dbReference type="EMBL" id="KAJ3485519.1"/>
    </source>
</evidence>
<protein>
    <recommendedName>
        <fullName evidence="3">Hemolytic lectin LSLb</fullName>
    </recommendedName>
</protein>
<dbReference type="AlphaFoldDB" id="A0AAD5YED6"/>
<sequence length="315" mass="35455">MSSQDLYIPPHGIYFRLLGYVSQNVIFSRTSQSPEVGQISVQNENNDQYFTLIHGTGSRKGKYAIKSKVSHNVLFSRESPSPKVGHIGGDGKYDDDWFEFEPGRGQYSKQFRLITPSEKVALVSRTNIQPYLYNHPEGDIHPDQHFSFIFEDMNIDKIEYDLHLGKILSNNPLVLANQTLTNDTNLEQEMSFQLNETTTHTSTFEYSTGFTVTVGAEFKSGVPVVAETTLKVETSTTNTWTWGEQNSFSKSYTATFPVKAGPRETVQAVSTVNRGDIEVPFTMYLSSKSTGTKAETKGIWRGVSTWDLRHTVSYV</sequence>
<dbReference type="EMBL" id="JANAWD010000150">
    <property type="protein sequence ID" value="KAJ3485519.1"/>
    <property type="molecule type" value="Genomic_DNA"/>
</dbReference>
<comment type="caution">
    <text evidence="1">The sequence shown here is derived from an EMBL/GenBank/DDBJ whole genome shotgun (WGS) entry which is preliminary data.</text>
</comment>
<dbReference type="PANTHER" id="PTHR39244:SF5">
    <property type="entry name" value="NATTERIN-3-LIKE"/>
    <property type="match status" value="1"/>
</dbReference>
<dbReference type="Proteomes" id="UP001212997">
    <property type="component" value="Unassembled WGS sequence"/>
</dbReference>
<dbReference type="Pfam" id="PF03318">
    <property type="entry name" value="ETX_MTX2"/>
    <property type="match status" value="1"/>
</dbReference>
<reference evidence="1" key="1">
    <citation type="submission" date="2022-07" db="EMBL/GenBank/DDBJ databases">
        <title>Genome Sequence of Physisporinus lineatus.</title>
        <authorList>
            <person name="Buettner E."/>
        </authorList>
    </citation>
    <scope>NUCLEOTIDE SEQUENCE</scope>
    <source>
        <strain evidence="1">VT162</strain>
    </source>
</reference>
<dbReference type="CDD" id="cd23424">
    <property type="entry name" value="beta-trefoil_Ricin_BEL-like"/>
    <property type="match status" value="1"/>
</dbReference>
<name>A0AAD5YED6_9APHY</name>
<dbReference type="InterPro" id="IPR053237">
    <property type="entry name" value="Natterin_C"/>
</dbReference>
<dbReference type="CDD" id="cd20215">
    <property type="entry name" value="PFM_LSL-like"/>
    <property type="match status" value="1"/>
</dbReference>